<feature type="compositionally biased region" description="Pro residues" evidence="1">
    <location>
        <begin position="101"/>
        <end position="124"/>
    </location>
</feature>
<sequence length="265" mass="27137">MPTIPVYSASPITASKATGVTPLTQGPEDSRGNHEQLETIPGAAVASTTSIPGWQHSAGLGPGAGPSLPVQTGMPQPNPYAPAHSSPMANMVPSRVGHISPPAPQPGAVPMPPGRERQIPPPPKAGESAAAERQAQAAIMAPPRLPPQMAYHAPAAMQPIQGRSSTEGLLPRSGVEVCAKLLQGASPSAGYSNPPGYQQDTDASGFNRYQGEGHSFGGSQNSSNWPSAGGENQAGVWDTARKWATAAGESLAAAESQVWKKINKG</sequence>
<evidence type="ECO:0000313" key="2">
    <source>
        <dbReference type="EMBL" id="EQK98843.1"/>
    </source>
</evidence>
<feature type="compositionally biased region" description="Basic and acidic residues" evidence="1">
    <location>
        <begin position="28"/>
        <end position="37"/>
    </location>
</feature>
<dbReference type="EMBL" id="KE653952">
    <property type="protein sequence ID" value="EQK98843.1"/>
    <property type="molecule type" value="Genomic_DNA"/>
</dbReference>
<dbReference type="HOGENOM" id="CLU_058869_0_0_1"/>
<feature type="region of interest" description="Disordered" evidence="1">
    <location>
        <begin position="52"/>
        <end position="136"/>
    </location>
</feature>
<accession>T5A8C9</accession>
<name>T5A8C9_OPHSC</name>
<proteinExistence type="predicted"/>
<protein>
    <submittedName>
        <fullName evidence="2">Uncharacterized protein</fullName>
    </submittedName>
</protein>
<gene>
    <name evidence="2" type="ORF">OCS_05445</name>
</gene>
<feature type="region of interest" description="Disordered" evidence="1">
    <location>
        <begin position="185"/>
        <end position="234"/>
    </location>
</feature>
<feature type="compositionally biased region" description="Polar residues" evidence="1">
    <location>
        <begin position="185"/>
        <end position="204"/>
    </location>
</feature>
<dbReference type="eggNOG" id="ENOG502QQEE">
    <property type="taxonomic scope" value="Eukaryota"/>
</dbReference>
<feature type="compositionally biased region" description="Polar residues" evidence="1">
    <location>
        <begin position="10"/>
        <end position="24"/>
    </location>
</feature>
<dbReference type="AlphaFoldDB" id="T5A8C9"/>
<organism evidence="2 3">
    <name type="scientific">Ophiocordyceps sinensis (strain Co18 / CGMCC 3.14243)</name>
    <name type="common">Yarsagumba caterpillar fungus</name>
    <name type="synonym">Hirsutella sinensis</name>
    <dbReference type="NCBI Taxonomy" id="911162"/>
    <lineage>
        <taxon>Eukaryota</taxon>
        <taxon>Fungi</taxon>
        <taxon>Dikarya</taxon>
        <taxon>Ascomycota</taxon>
        <taxon>Pezizomycotina</taxon>
        <taxon>Sordariomycetes</taxon>
        <taxon>Hypocreomycetidae</taxon>
        <taxon>Hypocreales</taxon>
        <taxon>Ophiocordycipitaceae</taxon>
        <taxon>Ophiocordyceps</taxon>
    </lineage>
</organism>
<evidence type="ECO:0000313" key="3">
    <source>
        <dbReference type="Proteomes" id="UP000019374"/>
    </source>
</evidence>
<reference evidence="2 3" key="1">
    <citation type="journal article" date="2013" name="Chin. Sci. Bull.">
        <title>Genome survey uncovers the secrets of sex and lifestyle in caterpillar fungus.</title>
        <authorList>
            <person name="Hu X."/>
            <person name="Zhang Y."/>
            <person name="Xiao G."/>
            <person name="Zheng P."/>
            <person name="Xia Y."/>
            <person name="Zhang X."/>
            <person name="St Leger R.J."/>
            <person name="Liu X."/>
            <person name="Wang C."/>
        </authorList>
    </citation>
    <scope>NUCLEOTIDE SEQUENCE [LARGE SCALE GENOMIC DNA]</scope>
    <source>
        <strain evidence="3">Co18 / CGMCC 3.14243</strain>
        <tissue evidence="2">Fruit-body</tissue>
    </source>
</reference>
<feature type="compositionally biased region" description="Low complexity" evidence="1">
    <location>
        <begin position="125"/>
        <end position="136"/>
    </location>
</feature>
<evidence type="ECO:0000256" key="1">
    <source>
        <dbReference type="SAM" id="MobiDB-lite"/>
    </source>
</evidence>
<dbReference type="OrthoDB" id="5385910at2759"/>
<feature type="region of interest" description="Disordered" evidence="1">
    <location>
        <begin position="1"/>
        <end position="39"/>
    </location>
</feature>
<feature type="compositionally biased region" description="Polar residues" evidence="1">
    <location>
        <begin position="217"/>
        <end position="226"/>
    </location>
</feature>
<dbReference type="Proteomes" id="UP000019374">
    <property type="component" value="Unassembled WGS sequence"/>
</dbReference>